<dbReference type="RefSeq" id="WP_034359512.1">
    <property type="nucleotide sequence ID" value="NZ_JHAC01000052.1"/>
</dbReference>
<dbReference type="AlphaFoldDB" id="A0A016QMK8"/>
<protein>
    <submittedName>
        <fullName evidence="1">Uncharacterized protein</fullName>
    </submittedName>
</protein>
<dbReference type="PATRIC" id="fig|1476583.3.peg.2963"/>
<sequence length="103" mass="11732">MSEGFDFSTAEVLDWEIQAVWEALDSGELRVSVHAQNEINLDALTVDDIYDAISYYDEVSKDLPGEGNRAPGVNFDRFIGRIRLRVKVGWRRTYYIVVTAMAN</sequence>
<proteinExistence type="predicted"/>
<accession>A0A016QMK8</accession>
<comment type="caution">
    <text evidence="1">The sequence shown here is derived from an EMBL/GenBank/DDBJ whole genome shotgun (WGS) entry which is preliminary data.</text>
</comment>
<name>A0A016QMK8_9DEIO</name>
<gene>
    <name evidence="1" type="ORF">DEIPH_ctg054orf0001</name>
</gene>
<dbReference type="Proteomes" id="UP000020492">
    <property type="component" value="Unassembled WGS sequence"/>
</dbReference>
<organism evidence="1 2">
    <name type="scientific">Deinococcus phoenicis</name>
    <dbReference type="NCBI Taxonomy" id="1476583"/>
    <lineage>
        <taxon>Bacteria</taxon>
        <taxon>Thermotogati</taxon>
        <taxon>Deinococcota</taxon>
        <taxon>Deinococci</taxon>
        <taxon>Deinococcales</taxon>
        <taxon>Deinococcaceae</taxon>
        <taxon>Deinococcus</taxon>
    </lineage>
</organism>
<dbReference type="EMBL" id="JHAC01000052">
    <property type="protein sequence ID" value="EYB66999.1"/>
    <property type="molecule type" value="Genomic_DNA"/>
</dbReference>
<dbReference type="OrthoDB" id="71511at2"/>
<keyword evidence="2" id="KW-1185">Reference proteome</keyword>
<evidence type="ECO:0000313" key="2">
    <source>
        <dbReference type="Proteomes" id="UP000020492"/>
    </source>
</evidence>
<reference evidence="1 2" key="1">
    <citation type="submission" date="2014-03" db="EMBL/GenBank/DDBJ databases">
        <title>Draft genome sequence of Deinococcus phoenicis 1P10ME.</title>
        <authorList>
            <person name="Stepanov V.G."/>
            <person name="Vaishampayan P."/>
            <person name="Venkateswaran K."/>
            <person name="Fox G.E."/>
        </authorList>
    </citation>
    <scope>NUCLEOTIDE SEQUENCE [LARGE SCALE GENOMIC DNA]</scope>
    <source>
        <strain evidence="1 2">1P10ME</strain>
    </source>
</reference>
<evidence type="ECO:0000313" key="1">
    <source>
        <dbReference type="EMBL" id="EYB66999.1"/>
    </source>
</evidence>